<evidence type="ECO:0000313" key="2">
    <source>
        <dbReference type="EMBL" id="MBA0086366.1"/>
    </source>
</evidence>
<dbReference type="Pfam" id="PF03401">
    <property type="entry name" value="TctC"/>
    <property type="match status" value="1"/>
</dbReference>
<evidence type="ECO:0000256" key="1">
    <source>
        <dbReference type="ARBA" id="ARBA00006987"/>
    </source>
</evidence>
<dbReference type="AlphaFoldDB" id="A0A7V8NRY4"/>
<dbReference type="EMBL" id="JACDQQ010001476">
    <property type="protein sequence ID" value="MBA0086366.1"/>
    <property type="molecule type" value="Genomic_DNA"/>
</dbReference>
<dbReference type="PIRSF" id="PIRSF017082">
    <property type="entry name" value="YflP"/>
    <property type="match status" value="1"/>
</dbReference>
<dbReference type="Proteomes" id="UP000567293">
    <property type="component" value="Unassembled WGS sequence"/>
</dbReference>
<comment type="caution">
    <text evidence="2">The sequence shown here is derived from an EMBL/GenBank/DDBJ whole genome shotgun (WGS) entry which is preliminary data.</text>
</comment>
<organism evidence="2 3">
    <name type="scientific">Candidatus Acidiferrum panamense</name>
    <dbReference type="NCBI Taxonomy" id="2741543"/>
    <lineage>
        <taxon>Bacteria</taxon>
        <taxon>Pseudomonadati</taxon>
        <taxon>Acidobacteriota</taxon>
        <taxon>Terriglobia</taxon>
        <taxon>Candidatus Acidiferrales</taxon>
        <taxon>Candidatus Acidiferrum</taxon>
    </lineage>
</organism>
<protein>
    <submittedName>
        <fullName evidence="2">Tripartite tricarboxylate transporter substrate binding protein</fullName>
    </submittedName>
</protein>
<reference evidence="2" key="1">
    <citation type="submission" date="2020-06" db="EMBL/GenBank/DDBJ databases">
        <title>Legume-microbial interactions unlock mineral nutrients during tropical forest succession.</title>
        <authorList>
            <person name="Epihov D.Z."/>
        </authorList>
    </citation>
    <scope>NUCLEOTIDE SEQUENCE [LARGE SCALE GENOMIC DNA]</scope>
    <source>
        <strain evidence="2">Pan2503</strain>
    </source>
</reference>
<dbReference type="SUPFAM" id="SSF53850">
    <property type="entry name" value="Periplasmic binding protein-like II"/>
    <property type="match status" value="1"/>
</dbReference>
<dbReference type="PANTHER" id="PTHR42928">
    <property type="entry name" value="TRICARBOXYLATE-BINDING PROTEIN"/>
    <property type="match status" value="1"/>
</dbReference>
<gene>
    <name evidence="2" type="ORF">HRJ53_15405</name>
</gene>
<dbReference type="PANTHER" id="PTHR42928:SF5">
    <property type="entry name" value="BLR1237 PROTEIN"/>
    <property type="match status" value="1"/>
</dbReference>
<feature type="non-terminal residue" evidence="2">
    <location>
        <position position="1"/>
    </location>
</feature>
<keyword evidence="3" id="KW-1185">Reference proteome</keyword>
<dbReference type="InterPro" id="IPR042100">
    <property type="entry name" value="Bug_dom1"/>
</dbReference>
<name>A0A7V8NRY4_9BACT</name>
<dbReference type="Gene3D" id="3.40.190.150">
    <property type="entry name" value="Bordetella uptake gene, domain 1"/>
    <property type="match status" value="1"/>
</dbReference>
<evidence type="ECO:0000313" key="3">
    <source>
        <dbReference type="Proteomes" id="UP000567293"/>
    </source>
</evidence>
<comment type="similarity">
    <text evidence="1">Belongs to the UPF0065 (bug) family.</text>
</comment>
<accession>A0A7V8NRY4</accession>
<dbReference type="Gene3D" id="3.40.190.10">
    <property type="entry name" value="Periplasmic binding protein-like II"/>
    <property type="match status" value="1"/>
</dbReference>
<dbReference type="InterPro" id="IPR005064">
    <property type="entry name" value="BUG"/>
</dbReference>
<sequence length="304" mass="32293">PLAALAQQWPVRAIKVVSPFPAGSASDTVSRVVLDQASRLLGQPVVIEVRPGAGGIVGFAAVAKSEPDGYTLVTSSSSMATEAALHRRLGYDPLSDFIPVVLIGTSPNLLIASRDSGFKTVADLVAAAKAKPGALTFASAGIGSSSHMAAERLRLAAKIDVRHIPFREGGLTEVMAGRIDFYFIPMAAAASALHNDKLSLLAVSSPNRMSLLPDVPSIAEAGYPNAVFRFWNGLSAPAKTPRSIVDKLHDVTQEALNDPALREKLAKLGVEPKQMSIDQFGEFFREDFAEMLQLAKEAHIEPTD</sequence>
<dbReference type="CDD" id="cd07012">
    <property type="entry name" value="PBP2_Bug_TTT"/>
    <property type="match status" value="1"/>
</dbReference>
<proteinExistence type="inferred from homology"/>